<evidence type="ECO:0000313" key="1">
    <source>
        <dbReference type="EMBL" id="EAQ12487.1"/>
    </source>
</evidence>
<name>A3VGT2_9RHOB</name>
<reference evidence="1 2" key="1">
    <citation type="journal article" date="2010" name="J. Bacteriol.">
        <title>Genome sequences of Pelagibaca bermudensis HTCC2601T and Maritimibacter alkaliphilus HTCC2654T, the type strains of two marine Roseobacter genera.</title>
        <authorList>
            <person name="Thrash J.C."/>
            <person name="Cho J.C."/>
            <person name="Ferriera S."/>
            <person name="Johnson J."/>
            <person name="Vergin K.L."/>
            <person name="Giovannoni S.J."/>
        </authorList>
    </citation>
    <scope>NUCLEOTIDE SEQUENCE [LARGE SCALE GENOMIC DNA]</scope>
    <source>
        <strain evidence="1 2">HTCC2654</strain>
    </source>
</reference>
<dbReference type="EMBL" id="AAMT01000008">
    <property type="protein sequence ID" value="EAQ12487.1"/>
    <property type="molecule type" value="Genomic_DNA"/>
</dbReference>
<gene>
    <name evidence="1" type="ORF">RB2654_14415</name>
</gene>
<sequence>MSMLTMSSNDLCHSALAFRTVTRSGVNR</sequence>
<dbReference type="Proteomes" id="UP000002931">
    <property type="component" value="Unassembled WGS sequence"/>
</dbReference>
<keyword evidence="2" id="KW-1185">Reference proteome</keyword>
<protein>
    <submittedName>
        <fullName evidence="1">Uncharacterized protein</fullName>
    </submittedName>
</protein>
<comment type="caution">
    <text evidence="1">The sequence shown here is derived from an EMBL/GenBank/DDBJ whole genome shotgun (WGS) entry which is preliminary data.</text>
</comment>
<organism evidence="1 2">
    <name type="scientific">Maritimibacter alkaliphilus HTCC2654</name>
    <dbReference type="NCBI Taxonomy" id="314271"/>
    <lineage>
        <taxon>Bacteria</taxon>
        <taxon>Pseudomonadati</taxon>
        <taxon>Pseudomonadota</taxon>
        <taxon>Alphaproteobacteria</taxon>
        <taxon>Rhodobacterales</taxon>
        <taxon>Roseobacteraceae</taxon>
        <taxon>Maritimibacter</taxon>
    </lineage>
</organism>
<dbReference type="HOGENOM" id="CLU_3412661_0_0_5"/>
<dbReference type="AlphaFoldDB" id="A3VGT2"/>
<evidence type="ECO:0000313" key="2">
    <source>
        <dbReference type="Proteomes" id="UP000002931"/>
    </source>
</evidence>
<proteinExistence type="predicted"/>
<accession>A3VGT2</accession>